<keyword evidence="2" id="KW-1185">Reference proteome</keyword>
<reference evidence="1 2" key="1">
    <citation type="submission" date="2021-03" db="EMBL/GenBank/DDBJ databases">
        <title>Antimicrobial resistance genes in bacteria isolated from Japanese honey, and their potential for conferring macrolide and lincosamide resistance in the American foulbrood pathogen Paenibacillus larvae.</title>
        <authorList>
            <person name="Okamoto M."/>
            <person name="Kumagai M."/>
            <person name="Kanamori H."/>
            <person name="Takamatsu D."/>
        </authorList>
    </citation>
    <scope>NUCLEOTIDE SEQUENCE [LARGE SCALE GENOMIC DNA]</scope>
    <source>
        <strain evidence="1 2">J34TS1</strain>
    </source>
</reference>
<comment type="caution">
    <text evidence="1">The sequence shown here is derived from an EMBL/GenBank/DDBJ whole genome shotgun (WGS) entry which is preliminary data.</text>
</comment>
<dbReference type="RefSeq" id="WP_212981565.1">
    <property type="nucleotide sequence ID" value="NZ_AP025343.1"/>
</dbReference>
<sequence length="89" mass="10157">MTIQLRSEALKEAGQTINRHVQEFQAELPAAIRSIQHLVETSSSRSLGPIVERLITSLNTFNRWYAKEAREIGEYINKKADDFLRADQG</sequence>
<evidence type="ECO:0000313" key="1">
    <source>
        <dbReference type="EMBL" id="GIO51588.1"/>
    </source>
</evidence>
<protein>
    <submittedName>
        <fullName evidence="1">Uncharacterized protein</fullName>
    </submittedName>
</protein>
<dbReference type="EMBL" id="BORT01000058">
    <property type="protein sequence ID" value="GIO51588.1"/>
    <property type="molecule type" value="Genomic_DNA"/>
</dbReference>
<proteinExistence type="predicted"/>
<organism evidence="1 2">
    <name type="scientific">Paenibacillus azoreducens</name>
    <dbReference type="NCBI Taxonomy" id="116718"/>
    <lineage>
        <taxon>Bacteria</taxon>
        <taxon>Bacillati</taxon>
        <taxon>Bacillota</taxon>
        <taxon>Bacilli</taxon>
        <taxon>Bacillales</taxon>
        <taxon>Paenibacillaceae</taxon>
        <taxon>Paenibacillus</taxon>
    </lineage>
</organism>
<name>A0A919YLJ8_9BACL</name>
<evidence type="ECO:0000313" key="2">
    <source>
        <dbReference type="Proteomes" id="UP000682811"/>
    </source>
</evidence>
<accession>A0A919YLJ8</accession>
<dbReference type="Proteomes" id="UP000682811">
    <property type="component" value="Unassembled WGS sequence"/>
</dbReference>
<dbReference type="AlphaFoldDB" id="A0A919YLJ8"/>
<gene>
    <name evidence="1" type="ORF">J34TS1_63530</name>
</gene>